<accession>A0A1H8A0F7</accession>
<dbReference type="OrthoDB" id="9066681at2"/>
<dbReference type="RefSeq" id="WP_075009831.1">
    <property type="nucleotide sequence ID" value="NZ_FOAP01000020.1"/>
</dbReference>
<gene>
    <name evidence="1" type="ORF">SAMN05444354_12039</name>
</gene>
<evidence type="ECO:0000313" key="1">
    <source>
        <dbReference type="EMBL" id="SEM63966.1"/>
    </source>
</evidence>
<organism evidence="1 2">
    <name type="scientific">Stigmatella aurantiaca</name>
    <dbReference type="NCBI Taxonomy" id="41"/>
    <lineage>
        <taxon>Bacteria</taxon>
        <taxon>Pseudomonadati</taxon>
        <taxon>Myxococcota</taxon>
        <taxon>Myxococcia</taxon>
        <taxon>Myxococcales</taxon>
        <taxon>Cystobacterineae</taxon>
        <taxon>Archangiaceae</taxon>
        <taxon>Stigmatella</taxon>
    </lineage>
</organism>
<proteinExistence type="predicted"/>
<dbReference type="EMBL" id="FOAP01000020">
    <property type="protein sequence ID" value="SEM63966.1"/>
    <property type="molecule type" value="Genomic_DNA"/>
</dbReference>
<keyword evidence="2" id="KW-1185">Reference proteome</keyword>
<sequence>MSEYQYYEFRAVDRPLTPQEQHELRKLSTRAEITEYQFTNVYHWGNFKGSPDRMMEQYFDAHLYMANWGRTLMLRLPRKGFELGDARPYLTDKSLSLRKKGPWVIVTFGADDENGEDVEGEKWLASLLPLREELLSGDLRCLYIGWLAGIRDEEAPEEAEAPPIPPGLRSLSSAQAALADFLLIPPDVLEAAAQASPPLAPRAPRQALEVWVKELPLAEKNTLLVRVMEGQEPHLGRELLRRFQKATRGTAPAQEPGARKTVEALQREAEVLGGRRRRRVEQAHAAAWTRRLEALAAREEDAWKQVAQRFSSRSHTEHGAGVQLLADLKEVARRRGTEEAFTRRIQLLREQNARRPGLLAQMDQAGLFRS</sequence>
<evidence type="ECO:0000313" key="2">
    <source>
        <dbReference type="Proteomes" id="UP000182719"/>
    </source>
</evidence>
<name>A0A1H8A0F7_STIAU</name>
<dbReference type="AlphaFoldDB" id="A0A1H8A0F7"/>
<dbReference type="Proteomes" id="UP000182719">
    <property type="component" value="Unassembled WGS sequence"/>
</dbReference>
<reference evidence="2" key="1">
    <citation type="submission" date="2016-10" db="EMBL/GenBank/DDBJ databases">
        <authorList>
            <person name="Varghese N."/>
            <person name="Submissions S."/>
        </authorList>
    </citation>
    <scope>NUCLEOTIDE SEQUENCE [LARGE SCALE GENOMIC DNA]</scope>
    <source>
        <strain evidence="2">DSM 17044</strain>
    </source>
</reference>
<protein>
    <submittedName>
        <fullName evidence="1">Uncharacterized protein</fullName>
    </submittedName>
</protein>